<evidence type="ECO:0000313" key="3">
    <source>
        <dbReference type="Proteomes" id="UP000069902"/>
    </source>
</evidence>
<sequence length="79" mass="9430">MLRFIFNFFLFGILFYLIYLFFPEAFQTLVSWANHTYEFFKDLFMQLSARIQASRGDHSLPQQTLGSMVFMPYLLAKRG</sequence>
<organism evidence="2 3">
    <name type="scientific">Candidatus Protochlamydia naegleriophila</name>
    <dbReference type="NCBI Taxonomy" id="389348"/>
    <lineage>
        <taxon>Bacteria</taxon>
        <taxon>Pseudomonadati</taxon>
        <taxon>Chlamydiota</taxon>
        <taxon>Chlamydiia</taxon>
        <taxon>Parachlamydiales</taxon>
        <taxon>Parachlamydiaceae</taxon>
        <taxon>Candidatus Protochlamydia</taxon>
    </lineage>
</organism>
<reference evidence="3" key="1">
    <citation type="submission" date="2015-09" db="EMBL/GenBank/DDBJ databases">
        <authorList>
            <person name="Bertelli C."/>
        </authorList>
    </citation>
    <scope>NUCLEOTIDE SEQUENCE [LARGE SCALE GENOMIC DNA]</scope>
    <source>
        <strain evidence="3">KNic</strain>
    </source>
</reference>
<dbReference type="InParanoid" id="A0A0U5JC23"/>
<dbReference type="RefSeq" id="WP_032125264.1">
    <property type="nucleotide sequence ID" value="NZ_LN879502.1"/>
</dbReference>
<keyword evidence="1" id="KW-0472">Membrane</keyword>
<name>A0A0U5JC23_9BACT</name>
<protein>
    <submittedName>
        <fullName evidence="2">Conserved putative membrane protein</fullName>
    </submittedName>
</protein>
<feature type="transmembrane region" description="Helical" evidence="1">
    <location>
        <begin position="6"/>
        <end position="22"/>
    </location>
</feature>
<dbReference type="AlphaFoldDB" id="A0A0U5JC23"/>
<dbReference type="STRING" id="389348.PNK_0736"/>
<gene>
    <name evidence="2" type="ORF">PNK_0736</name>
</gene>
<evidence type="ECO:0000256" key="1">
    <source>
        <dbReference type="SAM" id="Phobius"/>
    </source>
</evidence>
<accession>A0A0U5JC23</accession>
<evidence type="ECO:0000313" key="2">
    <source>
        <dbReference type="EMBL" id="CUI16362.1"/>
    </source>
</evidence>
<keyword evidence="3" id="KW-1185">Reference proteome</keyword>
<dbReference type="Proteomes" id="UP000069902">
    <property type="component" value="Chromosome cPNK"/>
</dbReference>
<keyword evidence="1" id="KW-0812">Transmembrane</keyword>
<keyword evidence="1" id="KW-1133">Transmembrane helix</keyword>
<dbReference type="EMBL" id="LN879502">
    <property type="protein sequence ID" value="CUI16362.1"/>
    <property type="molecule type" value="Genomic_DNA"/>
</dbReference>
<proteinExistence type="predicted"/>
<dbReference type="PATRIC" id="fig|389348.3.peg.806"/>
<dbReference type="KEGG" id="pnl:PNK_0736"/>